<evidence type="ECO:0000256" key="1">
    <source>
        <dbReference type="SAM" id="SignalP"/>
    </source>
</evidence>
<accession>C0QQX6</accession>
<dbReference type="KEGG" id="pmx:PERMA_1300"/>
<evidence type="ECO:0000313" key="3">
    <source>
        <dbReference type="Proteomes" id="UP000001366"/>
    </source>
</evidence>
<name>C0QQX6_PERMH</name>
<dbReference type="eggNOG" id="COG3137">
    <property type="taxonomic scope" value="Bacteria"/>
</dbReference>
<dbReference type="InterPro" id="IPR007433">
    <property type="entry name" value="DUF481"/>
</dbReference>
<sequence>MKKYLKLILVICAFSSLVYAKETENRWKVHAELSYVKTSGNSETETFASKIEGNRDYNGTRVKLKGEFLYGKADKRENTNKLNLSGRLERVVFNKFFGFLQDDYYRDKFSGYDYRNVLSAGLGYDIFKTEKHKLKGMGSLGYAVEQYKAGGSEDYPTGGLNLDYVWDIKENLRFKQELKYETDLQKTDVYFLNSNTAFEVKINGNLSLGVGLKIAYQNKPPSPDIKKTDTTFLTSLIVDF</sequence>
<feature type="chain" id="PRO_5002902302" description="Salt-induced outer membrane protein" evidence="1">
    <location>
        <begin position="21"/>
        <end position="240"/>
    </location>
</feature>
<protein>
    <recommendedName>
        <fullName evidence="4">Salt-induced outer membrane protein</fullName>
    </recommendedName>
</protein>
<organism evidence="2 3">
    <name type="scientific">Persephonella marina (strain DSM 14350 / EX-H1)</name>
    <dbReference type="NCBI Taxonomy" id="123214"/>
    <lineage>
        <taxon>Bacteria</taxon>
        <taxon>Pseudomonadati</taxon>
        <taxon>Aquificota</taxon>
        <taxon>Aquificia</taxon>
        <taxon>Aquificales</taxon>
        <taxon>Hydrogenothermaceae</taxon>
        <taxon>Persephonella</taxon>
    </lineage>
</organism>
<dbReference type="PaxDb" id="123214-PERMA_1300"/>
<dbReference type="HOGENOM" id="CLU_058997_4_0_0"/>
<feature type="signal peptide" evidence="1">
    <location>
        <begin position="1"/>
        <end position="20"/>
    </location>
</feature>
<gene>
    <name evidence="2" type="ordered locus">PERMA_1300</name>
</gene>
<dbReference type="RefSeq" id="WP_012676418.1">
    <property type="nucleotide sequence ID" value="NC_012440.1"/>
</dbReference>
<dbReference type="OrthoDB" id="12455at2"/>
<keyword evidence="1" id="KW-0732">Signal</keyword>
<dbReference type="STRING" id="123214.PERMA_1300"/>
<dbReference type="TCDB" id="1.B.75.1.5">
    <property type="family name" value="the duf481 putative beta barrel porin (duf481) family"/>
</dbReference>
<keyword evidence="3" id="KW-1185">Reference proteome</keyword>
<proteinExistence type="predicted"/>
<evidence type="ECO:0008006" key="4">
    <source>
        <dbReference type="Google" id="ProtNLM"/>
    </source>
</evidence>
<evidence type="ECO:0000313" key="2">
    <source>
        <dbReference type="EMBL" id="ACO04180.1"/>
    </source>
</evidence>
<dbReference type="AlphaFoldDB" id="C0QQX6"/>
<reference evidence="2 3" key="1">
    <citation type="journal article" date="2009" name="J. Bacteriol.">
        <title>Complete and draft genome sequences of six members of the Aquificales.</title>
        <authorList>
            <person name="Reysenbach A.L."/>
            <person name="Hamamura N."/>
            <person name="Podar M."/>
            <person name="Griffiths E."/>
            <person name="Ferreira S."/>
            <person name="Hochstein R."/>
            <person name="Heidelberg J."/>
            <person name="Johnson J."/>
            <person name="Mead D."/>
            <person name="Pohorille A."/>
            <person name="Sarmiento M."/>
            <person name="Schweighofer K."/>
            <person name="Seshadri R."/>
            <person name="Voytek M.A."/>
        </authorList>
    </citation>
    <scope>NUCLEOTIDE SEQUENCE [LARGE SCALE GENOMIC DNA]</scope>
    <source>
        <strain evidence="3">DSM 14350 / EX-H1</strain>
    </source>
</reference>
<dbReference type="Pfam" id="PF04338">
    <property type="entry name" value="DUF481"/>
    <property type="match status" value="1"/>
</dbReference>
<dbReference type="EMBL" id="CP001230">
    <property type="protein sequence ID" value="ACO04180.1"/>
    <property type="molecule type" value="Genomic_DNA"/>
</dbReference>
<dbReference type="Proteomes" id="UP000001366">
    <property type="component" value="Chromosome"/>
</dbReference>